<feature type="coiled-coil region" evidence="1">
    <location>
        <begin position="444"/>
        <end position="499"/>
    </location>
</feature>
<dbReference type="Proteomes" id="UP000499080">
    <property type="component" value="Unassembled WGS sequence"/>
</dbReference>
<comment type="caution">
    <text evidence="2">The sequence shown here is derived from an EMBL/GenBank/DDBJ whole genome shotgun (WGS) entry which is preliminary data.</text>
</comment>
<name>A0A4Y2RR67_ARAVE</name>
<accession>A0A4Y2RR67</accession>
<evidence type="ECO:0000313" key="3">
    <source>
        <dbReference type="Proteomes" id="UP000499080"/>
    </source>
</evidence>
<dbReference type="AlphaFoldDB" id="A0A4Y2RR67"/>
<dbReference type="OrthoDB" id="6460253at2759"/>
<dbReference type="EMBL" id="BGPR01017975">
    <property type="protein sequence ID" value="GBN77890.1"/>
    <property type="molecule type" value="Genomic_DNA"/>
</dbReference>
<reference evidence="2 3" key="1">
    <citation type="journal article" date="2019" name="Sci. Rep.">
        <title>Orb-weaving spider Araneus ventricosus genome elucidates the spidroin gene catalogue.</title>
        <authorList>
            <person name="Kono N."/>
            <person name="Nakamura H."/>
            <person name="Ohtoshi R."/>
            <person name="Moran D.A.P."/>
            <person name="Shinohara A."/>
            <person name="Yoshida Y."/>
            <person name="Fujiwara M."/>
            <person name="Mori M."/>
            <person name="Tomita M."/>
            <person name="Arakawa K."/>
        </authorList>
    </citation>
    <scope>NUCLEOTIDE SEQUENCE [LARGE SCALE GENOMIC DNA]</scope>
</reference>
<sequence length="541" mass="63646">MSTRSNLRKLFQCQAQLLVVCPQCPSSDPIPLEDFRKKHRLTRNDCEFCFGAFRWKPGALQSAATVQHQRTCFETFRTEHKYVPPEPEPLIPEPPIPSEKEVESINVCEICKTFDASALKLSTFGREPVNAWKRSGFYDPIFRKPSWWTDSDAIPLNYDSGLGPDTVNMFKRFKEFQWYHVSVKAFAFPYFKNDLAPMEDHFAVLPYECLCDGLETQHESEQRHHRHMILAVKKNYVKRFQKIWSSKIRSPDHRNSRGKVLKKIRNAHHLAATIHYVGQRRSTCDGKHLNETCEGQCSHYWLNRPVYPHGILGMCTLYPGGLQEYVLVRNRSKLVLPWKDIAELNSQHKYAVPISALNLPVQYCVVPVRHDLQPWAILEQSQEEYPFKLWMYETEKCLVFKLNPELQNLPKDEWYRTHAEGGNCFCASIINNWYELTFAQQKAMRQLKILNQNLQSRLKNVKEELETVKKEKLNMKLQLEQVKKEKLTVQRELEQVKWNAEYESEKTKQQMLDLMQENSVLLQENQKMTKLLFEDDTDEDK</sequence>
<protein>
    <submittedName>
        <fullName evidence="2">Uncharacterized protein</fullName>
    </submittedName>
</protein>
<keyword evidence="3" id="KW-1185">Reference proteome</keyword>
<evidence type="ECO:0000256" key="1">
    <source>
        <dbReference type="SAM" id="Coils"/>
    </source>
</evidence>
<organism evidence="2 3">
    <name type="scientific">Araneus ventricosus</name>
    <name type="common">Orbweaver spider</name>
    <name type="synonym">Epeira ventricosa</name>
    <dbReference type="NCBI Taxonomy" id="182803"/>
    <lineage>
        <taxon>Eukaryota</taxon>
        <taxon>Metazoa</taxon>
        <taxon>Ecdysozoa</taxon>
        <taxon>Arthropoda</taxon>
        <taxon>Chelicerata</taxon>
        <taxon>Arachnida</taxon>
        <taxon>Araneae</taxon>
        <taxon>Araneomorphae</taxon>
        <taxon>Entelegynae</taxon>
        <taxon>Araneoidea</taxon>
        <taxon>Araneidae</taxon>
        <taxon>Araneus</taxon>
    </lineage>
</organism>
<keyword evidence="1" id="KW-0175">Coiled coil</keyword>
<gene>
    <name evidence="2" type="ORF">AVEN_259275_1</name>
</gene>
<proteinExistence type="predicted"/>
<evidence type="ECO:0000313" key="2">
    <source>
        <dbReference type="EMBL" id="GBN77890.1"/>
    </source>
</evidence>